<name>A0A4C1TX73_EUMVA</name>
<evidence type="ECO:0008006" key="4">
    <source>
        <dbReference type="Google" id="ProtNLM"/>
    </source>
</evidence>
<dbReference type="InterPro" id="IPR036179">
    <property type="entry name" value="Ig-like_dom_sf"/>
</dbReference>
<protein>
    <recommendedName>
        <fullName evidence="4">Ig-like domain-containing protein</fullName>
    </recommendedName>
</protein>
<dbReference type="PANTHER" id="PTHR23279:SF3">
    <property type="entry name" value="DEFECTIVE PROBOSCIS EXTENSION RESPONSE 18"/>
    <property type="match status" value="1"/>
</dbReference>
<dbReference type="PANTHER" id="PTHR23279">
    <property type="entry name" value="DEFECTIVE PROBOSCIS EXTENSION RESPONSE DPR -RELATED"/>
    <property type="match status" value="1"/>
</dbReference>
<dbReference type="AlphaFoldDB" id="A0A4C1TX73"/>
<organism evidence="2 3">
    <name type="scientific">Eumeta variegata</name>
    <name type="common">Bagworm moth</name>
    <name type="synonym">Eumeta japonica</name>
    <dbReference type="NCBI Taxonomy" id="151549"/>
    <lineage>
        <taxon>Eukaryota</taxon>
        <taxon>Metazoa</taxon>
        <taxon>Ecdysozoa</taxon>
        <taxon>Arthropoda</taxon>
        <taxon>Hexapoda</taxon>
        <taxon>Insecta</taxon>
        <taxon>Pterygota</taxon>
        <taxon>Neoptera</taxon>
        <taxon>Endopterygota</taxon>
        <taxon>Lepidoptera</taxon>
        <taxon>Glossata</taxon>
        <taxon>Ditrysia</taxon>
        <taxon>Tineoidea</taxon>
        <taxon>Psychidae</taxon>
        <taxon>Oiketicinae</taxon>
        <taxon>Eumeta</taxon>
    </lineage>
</organism>
<dbReference type="OrthoDB" id="6127080at2759"/>
<sequence length="192" mass="21700">MTTTLRPIFGTSPPRSRKIQGKGDSPMLNYIFDSYATSNKHFHDKFRPPSQGGNDVNRMREASRQGDGVLQIKINSCVFQGFPNVAELLTLDMETHSADTRYRVELSGDDWRLSLSDVKVQDSGLYCCQVSTHPPLIRRVNLTVHRSVLRERRNPISKMFSDSPASPGTVNQLCIGIEETPRCRWTKLGEEC</sequence>
<evidence type="ECO:0000256" key="1">
    <source>
        <dbReference type="SAM" id="MobiDB-lite"/>
    </source>
</evidence>
<dbReference type="InterPro" id="IPR037448">
    <property type="entry name" value="Zig-8"/>
</dbReference>
<reference evidence="2 3" key="1">
    <citation type="journal article" date="2019" name="Commun. Biol.">
        <title>The bagworm genome reveals a unique fibroin gene that provides high tensile strength.</title>
        <authorList>
            <person name="Kono N."/>
            <person name="Nakamura H."/>
            <person name="Ohtoshi R."/>
            <person name="Tomita M."/>
            <person name="Numata K."/>
            <person name="Arakawa K."/>
        </authorList>
    </citation>
    <scope>NUCLEOTIDE SEQUENCE [LARGE SCALE GENOMIC DNA]</scope>
</reference>
<proteinExistence type="predicted"/>
<dbReference type="Gene3D" id="2.60.40.10">
    <property type="entry name" value="Immunoglobulins"/>
    <property type="match status" value="1"/>
</dbReference>
<accession>A0A4C1TX73</accession>
<keyword evidence="3" id="KW-1185">Reference proteome</keyword>
<feature type="region of interest" description="Disordered" evidence="1">
    <location>
        <begin position="1"/>
        <end position="23"/>
    </location>
</feature>
<dbReference type="STRING" id="151549.A0A4C1TX73"/>
<evidence type="ECO:0000313" key="2">
    <source>
        <dbReference type="EMBL" id="GBP18484.1"/>
    </source>
</evidence>
<dbReference type="InterPro" id="IPR013783">
    <property type="entry name" value="Ig-like_fold"/>
</dbReference>
<dbReference type="EMBL" id="BGZK01000097">
    <property type="protein sequence ID" value="GBP18484.1"/>
    <property type="molecule type" value="Genomic_DNA"/>
</dbReference>
<dbReference type="SUPFAM" id="SSF48726">
    <property type="entry name" value="Immunoglobulin"/>
    <property type="match status" value="1"/>
</dbReference>
<gene>
    <name evidence="2" type="ORF">EVAR_93889_1</name>
</gene>
<dbReference type="GO" id="GO:0032589">
    <property type="term" value="C:neuron projection membrane"/>
    <property type="evidence" value="ECO:0007669"/>
    <property type="project" value="TreeGrafter"/>
</dbReference>
<comment type="caution">
    <text evidence="2">The sequence shown here is derived from an EMBL/GenBank/DDBJ whole genome shotgun (WGS) entry which is preliminary data.</text>
</comment>
<dbReference type="GO" id="GO:0050808">
    <property type="term" value="P:synapse organization"/>
    <property type="evidence" value="ECO:0007669"/>
    <property type="project" value="TreeGrafter"/>
</dbReference>
<evidence type="ECO:0000313" key="3">
    <source>
        <dbReference type="Proteomes" id="UP000299102"/>
    </source>
</evidence>
<dbReference type="Proteomes" id="UP000299102">
    <property type="component" value="Unassembled WGS sequence"/>
</dbReference>